<dbReference type="Pfam" id="PF14285">
    <property type="entry name" value="DUF4367"/>
    <property type="match status" value="1"/>
</dbReference>
<gene>
    <name evidence="3" type="ORF">D5F53_18395</name>
</gene>
<evidence type="ECO:0000313" key="3">
    <source>
        <dbReference type="EMBL" id="AYB45130.1"/>
    </source>
</evidence>
<sequence>MEFQRDDVEEKLREHHTKSRYVIDVRDGVMERIASLPAKKRKPSLYRRPLVMAASLLLVTSLSVTVYAAAELVQIRSKEGKVVLETKPEPEGSKELQAKQDRLYSLDTASRSSAFRSALPGQAIAYYIHNQEINELKREIHGKETLLEFHAGSLHLGDLGVFREEAEKRGMPDIHIPSKVLHEYSFHEGMLSFTPDLSDLFQEGEPTKAYYDIQNELIRKAEESTGSKRVFVKEIKPPTAGSISLSYVKGSDMETSISVIATKRSAMNSKQEIHYTDKDHVEKVLADGQEMIYVHYADAYFNQGLAWVDEAQDLYYHIALNSKAKLTKENMIEIAEGFIN</sequence>
<keyword evidence="1" id="KW-1133">Transmembrane helix</keyword>
<dbReference type="Proteomes" id="UP000266552">
    <property type="component" value="Chromosome"/>
</dbReference>
<keyword evidence="1" id="KW-0472">Membrane</keyword>
<keyword evidence="4" id="KW-1185">Reference proteome</keyword>
<accession>A0A385TKX8</accession>
<keyword evidence="1" id="KW-0812">Transmembrane</keyword>
<dbReference type="EMBL" id="CP032412">
    <property type="protein sequence ID" value="AYB45130.1"/>
    <property type="molecule type" value="Genomic_DNA"/>
</dbReference>
<proteinExistence type="predicted"/>
<dbReference type="InterPro" id="IPR025377">
    <property type="entry name" value="DUF4367"/>
</dbReference>
<evidence type="ECO:0000259" key="2">
    <source>
        <dbReference type="Pfam" id="PF14285"/>
    </source>
</evidence>
<evidence type="ECO:0000313" key="4">
    <source>
        <dbReference type="Proteomes" id="UP000266552"/>
    </source>
</evidence>
<feature type="domain" description="DUF4367" evidence="2">
    <location>
        <begin position="239"/>
        <end position="337"/>
    </location>
</feature>
<dbReference type="AlphaFoldDB" id="A0A385TKX8"/>
<dbReference type="KEGG" id="plw:D5F53_18395"/>
<protein>
    <submittedName>
        <fullName evidence="3">DUF4367 domain-containing protein</fullName>
    </submittedName>
</protein>
<name>A0A385TKX8_PAELA</name>
<feature type="transmembrane region" description="Helical" evidence="1">
    <location>
        <begin position="50"/>
        <end position="70"/>
    </location>
</feature>
<reference evidence="3 4" key="1">
    <citation type="submission" date="2018-09" db="EMBL/GenBank/DDBJ databases">
        <title>Genome Sequence of Paenibacillus lautus Strain E7593-69, Azo Dye-Degrading Bacteria, Isolated from Commercial Tattoo Inks.</title>
        <authorList>
            <person name="Nho S.W."/>
            <person name="Kim S.-J."/>
            <person name="Kweon O."/>
            <person name="Cerniglia C.E."/>
        </authorList>
    </citation>
    <scope>NUCLEOTIDE SEQUENCE [LARGE SCALE GENOMIC DNA]</scope>
    <source>
        <strain evidence="3 4">E7593-69</strain>
    </source>
</reference>
<organism evidence="3 4">
    <name type="scientific">Paenibacillus lautus</name>
    <name type="common">Bacillus lautus</name>
    <dbReference type="NCBI Taxonomy" id="1401"/>
    <lineage>
        <taxon>Bacteria</taxon>
        <taxon>Bacillati</taxon>
        <taxon>Bacillota</taxon>
        <taxon>Bacilli</taxon>
        <taxon>Bacillales</taxon>
        <taxon>Paenibacillaceae</taxon>
        <taxon>Paenibacillus</taxon>
    </lineage>
</organism>
<evidence type="ECO:0000256" key="1">
    <source>
        <dbReference type="SAM" id="Phobius"/>
    </source>
</evidence>
<dbReference type="RefSeq" id="WP_119848968.1">
    <property type="nucleotide sequence ID" value="NZ_CP032412.1"/>
</dbReference>